<keyword evidence="5" id="KW-0460">Magnesium</keyword>
<proteinExistence type="predicted"/>
<evidence type="ECO:0000313" key="6">
    <source>
        <dbReference type="EMBL" id="QDU63994.1"/>
    </source>
</evidence>
<evidence type="ECO:0000256" key="4">
    <source>
        <dbReference type="ARBA" id="ARBA00030169"/>
    </source>
</evidence>
<dbReference type="AlphaFoldDB" id="A0A518BAJ1"/>
<evidence type="ECO:0000313" key="7">
    <source>
        <dbReference type="Proteomes" id="UP000317093"/>
    </source>
</evidence>
<organism evidence="6 7">
    <name type="scientific">Kolteria novifilia</name>
    <dbReference type="NCBI Taxonomy" id="2527975"/>
    <lineage>
        <taxon>Bacteria</taxon>
        <taxon>Pseudomonadati</taxon>
        <taxon>Planctomycetota</taxon>
        <taxon>Planctomycetia</taxon>
        <taxon>Kolteriales</taxon>
        <taxon>Kolteriaceae</taxon>
        <taxon>Kolteria</taxon>
    </lineage>
</organism>
<comment type="cofactor">
    <cofactor evidence="1">
        <name>a divalent metal cation</name>
        <dbReference type="ChEBI" id="CHEBI:60240"/>
    </cofactor>
</comment>
<comment type="cofactor">
    <cofactor evidence="5">
        <name>Mg(2+)</name>
        <dbReference type="ChEBI" id="CHEBI:18420"/>
    </cofactor>
</comment>
<sequence>MSTLTAEDLELLKRYDTPTIDNVIELFDVRPRNTGFMDPRIKACFPDLPPMVGFATTATFRSGSPPRGGEVYASLDAQVKALLEIPAPRVVVFQDLDDQAVGATFGEVMCTTYKAFGGVGIITSGGGRDLDQVRSIEFPAFVQSVISSHAYCQIVDINVPVRVGGVTIHPGDLIHGDLNGVTTIPKEIAGAVGRTCDPFIKAEEHVLHYVRQPGATPEGFSEARARMTAAVAELKKKVRG</sequence>
<dbReference type="SUPFAM" id="SSF89562">
    <property type="entry name" value="RraA-like"/>
    <property type="match status" value="1"/>
</dbReference>
<dbReference type="Gene3D" id="3.50.30.40">
    <property type="entry name" value="Ribonuclease E inhibitor RraA/RraA-like"/>
    <property type="match status" value="1"/>
</dbReference>
<keyword evidence="5" id="KW-0479">Metal-binding</keyword>
<evidence type="ECO:0000256" key="2">
    <source>
        <dbReference type="ARBA" id="ARBA00016549"/>
    </source>
</evidence>
<dbReference type="PANTHER" id="PTHR33254">
    <property type="entry name" value="4-HYDROXY-4-METHYL-2-OXOGLUTARATE ALDOLASE 3-RELATED"/>
    <property type="match status" value="1"/>
</dbReference>
<feature type="binding site" evidence="5">
    <location>
        <begin position="106"/>
        <end position="109"/>
    </location>
    <ligand>
        <name>substrate</name>
    </ligand>
</feature>
<feature type="binding site" evidence="5">
    <location>
        <position position="128"/>
    </location>
    <ligand>
        <name>substrate</name>
    </ligand>
</feature>
<dbReference type="Proteomes" id="UP000317093">
    <property type="component" value="Chromosome"/>
</dbReference>
<feature type="binding site" evidence="5">
    <location>
        <position position="129"/>
    </location>
    <ligand>
        <name>Mg(2+)</name>
        <dbReference type="ChEBI" id="CHEBI:18420"/>
    </ligand>
</feature>
<dbReference type="PANTHER" id="PTHR33254:SF4">
    <property type="entry name" value="4-HYDROXY-4-METHYL-2-OXOGLUTARATE ALDOLASE 3-RELATED"/>
    <property type="match status" value="1"/>
</dbReference>
<dbReference type="InterPro" id="IPR005493">
    <property type="entry name" value="RraA/RraA-like"/>
</dbReference>
<evidence type="ECO:0000256" key="3">
    <source>
        <dbReference type="ARBA" id="ARBA00029596"/>
    </source>
</evidence>
<name>A0A518BAJ1_9BACT</name>
<evidence type="ECO:0000256" key="5">
    <source>
        <dbReference type="PIRSR" id="PIRSR605493-1"/>
    </source>
</evidence>
<dbReference type="Pfam" id="PF03737">
    <property type="entry name" value="RraA-like"/>
    <property type="match status" value="1"/>
</dbReference>
<accession>A0A518BAJ1</accession>
<evidence type="ECO:0000256" key="1">
    <source>
        <dbReference type="ARBA" id="ARBA00001968"/>
    </source>
</evidence>
<dbReference type="KEGG" id="knv:Pan216_48750"/>
<gene>
    <name evidence="6" type="primary">proA_1</name>
    <name evidence="6" type="ORF">Pan216_48750</name>
</gene>
<dbReference type="RefSeq" id="WP_145261884.1">
    <property type="nucleotide sequence ID" value="NZ_CP036279.1"/>
</dbReference>
<keyword evidence="7" id="KW-1185">Reference proteome</keyword>
<dbReference type="OrthoDB" id="9784786at2"/>
<dbReference type="InterPro" id="IPR036704">
    <property type="entry name" value="RraA/RraA-like_sf"/>
</dbReference>
<protein>
    <recommendedName>
        <fullName evidence="2">Putative 4-hydroxy-4-methyl-2-oxoglutarate aldolase</fullName>
    </recommendedName>
    <alternativeName>
        <fullName evidence="3">Regulator of ribonuclease activity homolog</fullName>
    </alternativeName>
    <alternativeName>
        <fullName evidence="4">RraA-like protein</fullName>
    </alternativeName>
</protein>
<dbReference type="CDD" id="cd16841">
    <property type="entry name" value="RraA_family"/>
    <property type="match status" value="1"/>
</dbReference>
<reference evidence="6 7" key="1">
    <citation type="submission" date="2019-02" db="EMBL/GenBank/DDBJ databases">
        <title>Deep-cultivation of Planctomycetes and their phenomic and genomic characterization uncovers novel biology.</title>
        <authorList>
            <person name="Wiegand S."/>
            <person name="Jogler M."/>
            <person name="Boedeker C."/>
            <person name="Pinto D."/>
            <person name="Vollmers J."/>
            <person name="Rivas-Marin E."/>
            <person name="Kohn T."/>
            <person name="Peeters S.H."/>
            <person name="Heuer A."/>
            <person name="Rast P."/>
            <person name="Oberbeckmann S."/>
            <person name="Bunk B."/>
            <person name="Jeske O."/>
            <person name="Meyerdierks A."/>
            <person name="Storesund J.E."/>
            <person name="Kallscheuer N."/>
            <person name="Luecker S."/>
            <person name="Lage O.M."/>
            <person name="Pohl T."/>
            <person name="Merkel B.J."/>
            <person name="Hornburger P."/>
            <person name="Mueller R.-W."/>
            <person name="Bruemmer F."/>
            <person name="Labrenz M."/>
            <person name="Spormann A.M."/>
            <person name="Op den Camp H."/>
            <person name="Overmann J."/>
            <person name="Amann R."/>
            <person name="Jetten M.S.M."/>
            <person name="Mascher T."/>
            <person name="Medema M.H."/>
            <person name="Devos D.P."/>
            <person name="Kaster A.-K."/>
            <person name="Ovreas L."/>
            <person name="Rohde M."/>
            <person name="Galperin M.Y."/>
            <person name="Jogler C."/>
        </authorList>
    </citation>
    <scope>NUCLEOTIDE SEQUENCE [LARGE SCALE GENOMIC DNA]</scope>
    <source>
        <strain evidence="6 7">Pan216</strain>
    </source>
</reference>
<dbReference type="GO" id="GO:0046872">
    <property type="term" value="F:metal ion binding"/>
    <property type="evidence" value="ECO:0007669"/>
    <property type="project" value="UniProtKB-KW"/>
</dbReference>
<dbReference type="EMBL" id="CP036279">
    <property type="protein sequence ID" value="QDU63994.1"/>
    <property type="molecule type" value="Genomic_DNA"/>
</dbReference>